<name>A0A0E0F8S4_9ORYZ</name>
<reference evidence="2" key="1">
    <citation type="submission" date="2015-04" db="UniProtKB">
        <authorList>
            <consortium name="EnsemblPlants"/>
        </authorList>
    </citation>
    <scope>IDENTIFICATION</scope>
</reference>
<dbReference type="EnsemblPlants" id="OMERI11G19300.1">
    <property type="protein sequence ID" value="OMERI11G19300.1"/>
    <property type="gene ID" value="OMERI11G19300"/>
</dbReference>
<keyword evidence="1" id="KW-0472">Membrane</keyword>
<dbReference type="HOGENOM" id="CLU_2907942_0_0_1"/>
<sequence>MARCLPRWRDAGAAPMWPLSSDSAHGAAVTFAALDVMVFVLFLHIPKTPIGLWPATPSRQWW</sequence>
<proteinExistence type="predicted"/>
<accession>A0A0E0F8S4</accession>
<organism evidence="2">
    <name type="scientific">Oryza meridionalis</name>
    <dbReference type="NCBI Taxonomy" id="40149"/>
    <lineage>
        <taxon>Eukaryota</taxon>
        <taxon>Viridiplantae</taxon>
        <taxon>Streptophyta</taxon>
        <taxon>Embryophyta</taxon>
        <taxon>Tracheophyta</taxon>
        <taxon>Spermatophyta</taxon>
        <taxon>Magnoliopsida</taxon>
        <taxon>Liliopsida</taxon>
        <taxon>Poales</taxon>
        <taxon>Poaceae</taxon>
        <taxon>BOP clade</taxon>
        <taxon>Oryzoideae</taxon>
        <taxon>Oryzeae</taxon>
        <taxon>Oryzinae</taxon>
        <taxon>Oryza</taxon>
    </lineage>
</organism>
<evidence type="ECO:0000256" key="1">
    <source>
        <dbReference type="SAM" id="Phobius"/>
    </source>
</evidence>
<keyword evidence="1" id="KW-1133">Transmembrane helix</keyword>
<dbReference type="Proteomes" id="UP000008021">
    <property type="component" value="Chromosome 11"/>
</dbReference>
<reference evidence="2" key="2">
    <citation type="submission" date="2018-05" db="EMBL/GenBank/DDBJ databases">
        <title>OmerRS3 (Oryza meridionalis Reference Sequence Version 3).</title>
        <authorList>
            <person name="Zhang J."/>
            <person name="Kudrna D."/>
            <person name="Lee S."/>
            <person name="Talag J."/>
            <person name="Welchert J."/>
            <person name="Wing R.A."/>
        </authorList>
    </citation>
    <scope>NUCLEOTIDE SEQUENCE [LARGE SCALE GENOMIC DNA]</scope>
    <source>
        <strain evidence="2">cv. OR44</strain>
    </source>
</reference>
<evidence type="ECO:0000313" key="3">
    <source>
        <dbReference type="Proteomes" id="UP000008021"/>
    </source>
</evidence>
<evidence type="ECO:0000313" key="2">
    <source>
        <dbReference type="EnsemblPlants" id="OMERI11G19300.1"/>
    </source>
</evidence>
<feature type="transmembrane region" description="Helical" evidence="1">
    <location>
        <begin position="24"/>
        <end position="43"/>
    </location>
</feature>
<dbReference type="Gramene" id="OMERI11G19300.1">
    <property type="protein sequence ID" value="OMERI11G19300.1"/>
    <property type="gene ID" value="OMERI11G19300"/>
</dbReference>
<keyword evidence="1" id="KW-0812">Transmembrane</keyword>
<keyword evidence="3" id="KW-1185">Reference proteome</keyword>
<dbReference type="AlphaFoldDB" id="A0A0E0F8S4"/>
<protein>
    <submittedName>
        <fullName evidence="2">Uncharacterized protein</fullName>
    </submittedName>
</protein>